<keyword evidence="3" id="KW-1185">Reference proteome</keyword>
<gene>
    <name evidence="2" type="ORF">E2C01_073525</name>
</gene>
<feature type="compositionally biased region" description="Polar residues" evidence="1">
    <location>
        <begin position="12"/>
        <end position="43"/>
    </location>
</feature>
<sequence>MGTAALHWRHTGVSSDFSDTTRGTVASSATQRQDNRLSASSRQHGGVLAAL</sequence>
<proteinExistence type="predicted"/>
<evidence type="ECO:0000313" key="2">
    <source>
        <dbReference type="EMBL" id="MPC79015.1"/>
    </source>
</evidence>
<feature type="region of interest" description="Disordered" evidence="1">
    <location>
        <begin position="1"/>
        <end position="51"/>
    </location>
</feature>
<evidence type="ECO:0000313" key="3">
    <source>
        <dbReference type="Proteomes" id="UP000324222"/>
    </source>
</evidence>
<accession>A0A5B7I9Y9</accession>
<comment type="caution">
    <text evidence="2">The sequence shown here is derived from an EMBL/GenBank/DDBJ whole genome shotgun (WGS) entry which is preliminary data.</text>
</comment>
<reference evidence="2 3" key="1">
    <citation type="submission" date="2019-05" db="EMBL/GenBank/DDBJ databases">
        <title>Another draft genome of Portunus trituberculatus and its Hox gene families provides insights of decapod evolution.</title>
        <authorList>
            <person name="Jeong J.-H."/>
            <person name="Song I."/>
            <person name="Kim S."/>
            <person name="Choi T."/>
            <person name="Kim D."/>
            <person name="Ryu S."/>
            <person name="Kim W."/>
        </authorList>
    </citation>
    <scope>NUCLEOTIDE SEQUENCE [LARGE SCALE GENOMIC DNA]</scope>
    <source>
        <tissue evidence="2">Muscle</tissue>
    </source>
</reference>
<protein>
    <submittedName>
        <fullName evidence="2">Uncharacterized protein</fullName>
    </submittedName>
</protein>
<dbReference type="Proteomes" id="UP000324222">
    <property type="component" value="Unassembled WGS sequence"/>
</dbReference>
<dbReference type="AlphaFoldDB" id="A0A5B7I9Y9"/>
<evidence type="ECO:0000256" key="1">
    <source>
        <dbReference type="SAM" id="MobiDB-lite"/>
    </source>
</evidence>
<organism evidence="2 3">
    <name type="scientific">Portunus trituberculatus</name>
    <name type="common">Swimming crab</name>
    <name type="synonym">Neptunus trituberculatus</name>
    <dbReference type="NCBI Taxonomy" id="210409"/>
    <lineage>
        <taxon>Eukaryota</taxon>
        <taxon>Metazoa</taxon>
        <taxon>Ecdysozoa</taxon>
        <taxon>Arthropoda</taxon>
        <taxon>Crustacea</taxon>
        <taxon>Multicrustacea</taxon>
        <taxon>Malacostraca</taxon>
        <taxon>Eumalacostraca</taxon>
        <taxon>Eucarida</taxon>
        <taxon>Decapoda</taxon>
        <taxon>Pleocyemata</taxon>
        <taxon>Brachyura</taxon>
        <taxon>Eubrachyura</taxon>
        <taxon>Portunoidea</taxon>
        <taxon>Portunidae</taxon>
        <taxon>Portuninae</taxon>
        <taxon>Portunus</taxon>
    </lineage>
</organism>
<dbReference type="EMBL" id="VSRR010049989">
    <property type="protein sequence ID" value="MPC79015.1"/>
    <property type="molecule type" value="Genomic_DNA"/>
</dbReference>
<name>A0A5B7I9Y9_PORTR</name>